<dbReference type="PROSITE" id="PS51194">
    <property type="entry name" value="HELICASE_CTER"/>
    <property type="match status" value="1"/>
</dbReference>
<dbReference type="GO" id="GO:0005681">
    <property type="term" value="C:spliceosomal complex"/>
    <property type="evidence" value="ECO:0007669"/>
    <property type="project" value="UniProtKB-KW"/>
</dbReference>
<feature type="domain" description="Helicase ATP-binding" evidence="15">
    <location>
        <begin position="59"/>
        <end position="229"/>
    </location>
</feature>
<evidence type="ECO:0000256" key="8">
    <source>
        <dbReference type="ARBA" id="ARBA00022840"/>
    </source>
</evidence>
<keyword evidence="20" id="KW-1185">Reference proteome</keyword>
<dbReference type="GO" id="GO:0003723">
    <property type="term" value="F:RNA binding"/>
    <property type="evidence" value="ECO:0007669"/>
    <property type="project" value="UniProtKB-KW"/>
</dbReference>
<evidence type="ECO:0000256" key="9">
    <source>
        <dbReference type="ARBA" id="ARBA00022884"/>
    </source>
</evidence>
<dbReference type="InterPro" id="IPR027417">
    <property type="entry name" value="P-loop_NTPase"/>
</dbReference>
<protein>
    <recommendedName>
        <fullName evidence="2">RNA helicase</fullName>
        <ecNumber evidence="2">3.6.4.13</ecNumber>
    </recommendedName>
</protein>
<proteinExistence type="inferred from homology"/>
<feature type="domain" description="DEAD-box RNA helicase Q" evidence="17">
    <location>
        <begin position="28"/>
        <end position="56"/>
    </location>
</feature>
<dbReference type="InterPro" id="IPR000629">
    <property type="entry name" value="RNA-helicase_DEAD-box_CS"/>
</dbReference>
<evidence type="ECO:0000256" key="14">
    <source>
        <dbReference type="RuleBase" id="RU000492"/>
    </source>
</evidence>
<evidence type="ECO:0000313" key="19">
    <source>
        <dbReference type="EMBL" id="CBY38596.1"/>
    </source>
</evidence>
<keyword evidence="3" id="KW-0747">Spliceosome</keyword>
<dbReference type="InterPro" id="IPR001650">
    <property type="entry name" value="Helicase_C-like"/>
</dbReference>
<keyword evidence="10" id="KW-0866">Nonsense-mediated mRNA decay</keyword>
<dbReference type="SUPFAM" id="SSF52540">
    <property type="entry name" value="P-loop containing nucleoside triphosphate hydrolases"/>
    <property type="match status" value="1"/>
</dbReference>
<dbReference type="SMART" id="SM00487">
    <property type="entry name" value="DEXDc"/>
    <property type="match status" value="1"/>
</dbReference>
<comment type="catalytic activity">
    <reaction evidence="12">
        <text>ATP + H2O = ADP + phosphate + H(+)</text>
        <dbReference type="Rhea" id="RHEA:13065"/>
        <dbReference type="ChEBI" id="CHEBI:15377"/>
        <dbReference type="ChEBI" id="CHEBI:15378"/>
        <dbReference type="ChEBI" id="CHEBI:30616"/>
        <dbReference type="ChEBI" id="CHEBI:43474"/>
        <dbReference type="ChEBI" id="CHEBI:456216"/>
        <dbReference type="EC" id="3.6.4.13"/>
    </reaction>
</comment>
<keyword evidence="7" id="KW-0509">mRNA transport</keyword>
<evidence type="ECO:0000256" key="13">
    <source>
        <dbReference type="PROSITE-ProRule" id="PRU00552"/>
    </source>
</evidence>
<sequence length="401" mass="46076">MSSRARKALDDELQKVEFETSEEVDVVPTFDSMGIREDLLRGIYAYGFEKPSAIQQRAIKQIIKGRDVIAQAQSGTGKTATFSISTLQVLDTSVRETQALILCPTRELAQQVQKVILALGDYMNVQAHVCIGGTNVGEDIRKLDFGQHVVVGTPGRTFDMIRRRNLRTRNIKLLILDEADEMLNRGFKEQIYDVYRYLPPATQVCLVSATLPHEILEMTHKFMSDPIRILVKRDELTLEGIKQFFVAVEREEWKFDTLCDLYDTLTITQAVIFCSTKRKVDWLAEKMREANFTVSAMHGDMPQKERNEIMREFRSGQTRVLISTDVWARGLDVPQVSLIINYDLPNNRELYIHRIGRSGRYGRKGVAINFVRNDDIRILRDIEQYYSTQIDEMPMNVADLI</sequence>
<organism evidence="18">
    <name type="scientific">Oikopleura dioica</name>
    <name type="common">Tunicate</name>
    <dbReference type="NCBI Taxonomy" id="34765"/>
    <lineage>
        <taxon>Eukaryota</taxon>
        <taxon>Metazoa</taxon>
        <taxon>Chordata</taxon>
        <taxon>Tunicata</taxon>
        <taxon>Appendicularia</taxon>
        <taxon>Copelata</taxon>
        <taxon>Oikopleuridae</taxon>
        <taxon>Oikopleura</taxon>
    </lineage>
</organism>
<dbReference type="InterPro" id="IPR011545">
    <property type="entry name" value="DEAD/DEAH_box_helicase_dom"/>
</dbReference>
<evidence type="ECO:0000256" key="6">
    <source>
        <dbReference type="ARBA" id="ARBA00022806"/>
    </source>
</evidence>
<dbReference type="Pfam" id="PF00271">
    <property type="entry name" value="Helicase_C"/>
    <property type="match status" value="1"/>
</dbReference>
<evidence type="ECO:0000256" key="12">
    <source>
        <dbReference type="ARBA" id="ARBA00047984"/>
    </source>
</evidence>
<dbReference type="CDD" id="cd18045">
    <property type="entry name" value="DEADc_EIF4AIII_DDX48"/>
    <property type="match status" value="1"/>
</dbReference>
<comment type="subcellular location">
    <subcellularLocation>
        <location evidence="1">Nucleus speckle</location>
    </subcellularLocation>
</comment>
<keyword evidence="3" id="KW-0507">mRNA processing</keyword>
<dbReference type="FunFam" id="3.40.50.300:FF:000498">
    <property type="entry name" value="Eukaryotic initiation factor 4A-III"/>
    <property type="match status" value="1"/>
</dbReference>
<dbReference type="PROSITE" id="PS00039">
    <property type="entry name" value="DEAD_ATP_HELICASE"/>
    <property type="match status" value="1"/>
</dbReference>
<dbReference type="PANTHER" id="PTHR47958">
    <property type="entry name" value="ATP-DEPENDENT RNA HELICASE DBP3"/>
    <property type="match status" value="1"/>
</dbReference>
<evidence type="ECO:0000256" key="4">
    <source>
        <dbReference type="ARBA" id="ARBA00022741"/>
    </source>
</evidence>
<evidence type="ECO:0000259" key="16">
    <source>
        <dbReference type="PROSITE" id="PS51194"/>
    </source>
</evidence>
<dbReference type="EMBL" id="FN653024">
    <property type="protein sequence ID" value="CBY24018.1"/>
    <property type="molecule type" value="Genomic_DNA"/>
</dbReference>
<evidence type="ECO:0000313" key="18">
    <source>
        <dbReference type="EMBL" id="CBY24018.1"/>
    </source>
</evidence>
<keyword evidence="3" id="KW-0508">mRNA splicing</keyword>
<dbReference type="GO" id="GO:0016607">
    <property type="term" value="C:nuclear speck"/>
    <property type="evidence" value="ECO:0007669"/>
    <property type="project" value="UniProtKB-SubCell"/>
</dbReference>
<feature type="domain" description="Helicase C-terminal" evidence="16">
    <location>
        <begin position="240"/>
        <end position="401"/>
    </location>
</feature>
<dbReference type="PROSITE" id="PS51195">
    <property type="entry name" value="Q_MOTIF"/>
    <property type="match status" value="1"/>
</dbReference>
<dbReference type="GO" id="GO:0005524">
    <property type="term" value="F:ATP binding"/>
    <property type="evidence" value="ECO:0007669"/>
    <property type="project" value="UniProtKB-KW"/>
</dbReference>
<keyword evidence="11" id="KW-0539">Nucleus</keyword>
<dbReference type="GO" id="GO:0051028">
    <property type="term" value="P:mRNA transport"/>
    <property type="evidence" value="ECO:0007669"/>
    <property type="project" value="UniProtKB-KW"/>
</dbReference>
<evidence type="ECO:0000313" key="20">
    <source>
        <dbReference type="Proteomes" id="UP000001307"/>
    </source>
</evidence>
<dbReference type="GO" id="GO:0016787">
    <property type="term" value="F:hydrolase activity"/>
    <property type="evidence" value="ECO:0007669"/>
    <property type="project" value="UniProtKB-KW"/>
</dbReference>
<dbReference type="EC" id="3.6.4.13" evidence="2"/>
<dbReference type="SMART" id="SM00490">
    <property type="entry name" value="HELICc"/>
    <property type="match status" value="1"/>
</dbReference>
<evidence type="ECO:0000256" key="10">
    <source>
        <dbReference type="ARBA" id="ARBA00023161"/>
    </source>
</evidence>
<dbReference type="AlphaFoldDB" id="E4X4M8"/>
<evidence type="ECO:0000256" key="7">
    <source>
        <dbReference type="ARBA" id="ARBA00022816"/>
    </source>
</evidence>
<feature type="short sequence motif" description="Q motif" evidence="13">
    <location>
        <begin position="28"/>
        <end position="56"/>
    </location>
</feature>
<gene>
    <name evidence="18" type="ORF">GSOID_T00001357001</name>
    <name evidence="19" type="ORF">GSOID_T00032548001</name>
</gene>
<dbReference type="PROSITE" id="PS51192">
    <property type="entry name" value="HELICASE_ATP_BIND_1"/>
    <property type="match status" value="1"/>
</dbReference>
<accession>E4X4M8</accession>
<comment type="similarity">
    <text evidence="14">Belongs to the DEAD box helicase family.</text>
</comment>
<dbReference type="OrthoDB" id="10265785at2759"/>
<dbReference type="Pfam" id="PF00270">
    <property type="entry name" value="DEAD"/>
    <property type="match status" value="1"/>
</dbReference>
<dbReference type="EMBL" id="FN655267">
    <property type="protein sequence ID" value="CBY38596.1"/>
    <property type="molecule type" value="Genomic_DNA"/>
</dbReference>
<evidence type="ECO:0000256" key="1">
    <source>
        <dbReference type="ARBA" id="ARBA00004324"/>
    </source>
</evidence>
<evidence type="ECO:0000256" key="5">
    <source>
        <dbReference type="ARBA" id="ARBA00022801"/>
    </source>
</evidence>
<dbReference type="GO" id="GO:0003724">
    <property type="term" value="F:RNA helicase activity"/>
    <property type="evidence" value="ECO:0007669"/>
    <property type="project" value="UniProtKB-EC"/>
</dbReference>
<dbReference type="FunCoup" id="E4X4M8">
    <property type="interactions" value="488"/>
</dbReference>
<name>E4X4M8_OIKDI</name>
<dbReference type="InParanoid" id="E4X4M8"/>
<dbReference type="FunFam" id="3.40.50.300:FF:000031">
    <property type="entry name" value="Eukaryotic initiation factor 4A-III"/>
    <property type="match status" value="1"/>
</dbReference>
<dbReference type="CDD" id="cd18787">
    <property type="entry name" value="SF2_C_DEAD"/>
    <property type="match status" value="1"/>
</dbReference>
<evidence type="ECO:0000259" key="17">
    <source>
        <dbReference type="PROSITE" id="PS51195"/>
    </source>
</evidence>
<evidence type="ECO:0000259" key="15">
    <source>
        <dbReference type="PROSITE" id="PS51192"/>
    </source>
</evidence>
<reference evidence="18" key="1">
    <citation type="journal article" date="2010" name="Science">
        <title>Plasticity of animal genome architecture unmasked by rapid evolution of a pelagic tunicate.</title>
        <authorList>
            <person name="Denoeud F."/>
            <person name="Henriet S."/>
            <person name="Mungpakdee S."/>
            <person name="Aury J.M."/>
            <person name="Da Silva C."/>
            <person name="Brinkmann H."/>
            <person name="Mikhaleva J."/>
            <person name="Olsen L.C."/>
            <person name="Jubin C."/>
            <person name="Canestro C."/>
            <person name="Bouquet J.M."/>
            <person name="Danks G."/>
            <person name="Poulain J."/>
            <person name="Campsteijn C."/>
            <person name="Adamski M."/>
            <person name="Cross I."/>
            <person name="Yadetie F."/>
            <person name="Muffato M."/>
            <person name="Louis A."/>
            <person name="Butcher S."/>
            <person name="Tsagkogeorga G."/>
            <person name="Konrad A."/>
            <person name="Singh S."/>
            <person name="Jensen M.F."/>
            <person name="Cong E.H."/>
            <person name="Eikeseth-Otteraa H."/>
            <person name="Noel B."/>
            <person name="Anthouard V."/>
            <person name="Porcel B.M."/>
            <person name="Kachouri-Lafond R."/>
            <person name="Nishino A."/>
            <person name="Ugolini M."/>
            <person name="Chourrout P."/>
            <person name="Nishida H."/>
            <person name="Aasland R."/>
            <person name="Huzurbazar S."/>
            <person name="Westhof E."/>
            <person name="Delsuc F."/>
            <person name="Lehrach H."/>
            <person name="Reinhardt R."/>
            <person name="Weissenbach J."/>
            <person name="Roy S.W."/>
            <person name="Artiguenave F."/>
            <person name="Postlethwait J.H."/>
            <person name="Manak J.R."/>
            <person name="Thompson E.M."/>
            <person name="Jaillon O."/>
            <person name="Du Pasquier L."/>
            <person name="Boudinot P."/>
            <person name="Liberles D.A."/>
            <person name="Volff J.N."/>
            <person name="Philippe H."/>
            <person name="Lenhard B."/>
            <person name="Roest Crollius H."/>
            <person name="Wincker P."/>
            <person name="Chourrout D."/>
        </authorList>
    </citation>
    <scope>NUCLEOTIDE SEQUENCE [LARGE SCALE GENOMIC DNA]</scope>
</reference>
<keyword evidence="5 14" id="KW-0378">Hydrolase</keyword>
<keyword evidence="6 14" id="KW-0347">Helicase</keyword>
<dbReference type="InterPro" id="IPR014014">
    <property type="entry name" value="RNA_helicase_DEAD_Q_motif"/>
</dbReference>
<keyword evidence="4 14" id="KW-0547">Nucleotide-binding</keyword>
<evidence type="ECO:0000256" key="11">
    <source>
        <dbReference type="ARBA" id="ARBA00023242"/>
    </source>
</evidence>
<keyword evidence="7" id="KW-0813">Transport</keyword>
<keyword evidence="8 14" id="KW-0067">ATP-binding</keyword>
<evidence type="ECO:0000256" key="2">
    <source>
        <dbReference type="ARBA" id="ARBA00012552"/>
    </source>
</evidence>
<dbReference type="Gene3D" id="3.40.50.300">
    <property type="entry name" value="P-loop containing nucleotide triphosphate hydrolases"/>
    <property type="match status" value="2"/>
</dbReference>
<dbReference type="Proteomes" id="UP000001307">
    <property type="component" value="Unassembled WGS sequence"/>
</dbReference>
<dbReference type="GO" id="GO:0000184">
    <property type="term" value="P:nuclear-transcribed mRNA catabolic process, nonsense-mediated decay"/>
    <property type="evidence" value="ECO:0007669"/>
    <property type="project" value="UniProtKB-KW"/>
</dbReference>
<keyword evidence="9" id="KW-0694">RNA-binding</keyword>
<dbReference type="Proteomes" id="UP000011014">
    <property type="component" value="Unassembled WGS sequence"/>
</dbReference>
<evidence type="ECO:0000256" key="3">
    <source>
        <dbReference type="ARBA" id="ARBA00022728"/>
    </source>
</evidence>
<dbReference type="InterPro" id="IPR014001">
    <property type="entry name" value="Helicase_ATP-bd"/>
</dbReference>